<dbReference type="Pfam" id="PF11716">
    <property type="entry name" value="MDMPI_N"/>
    <property type="match status" value="1"/>
</dbReference>
<evidence type="ECO:0000256" key="1">
    <source>
        <dbReference type="ARBA" id="ARBA00006817"/>
    </source>
</evidence>
<dbReference type="Proteomes" id="UP000655287">
    <property type="component" value="Unassembled WGS sequence"/>
</dbReference>
<evidence type="ECO:0008006" key="6">
    <source>
        <dbReference type="Google" id="ProtNLM"/>
    </source>
</evidence>
<comment type="similarity">
    <text evidence="1">Belongs to the AHA1 family.</text>
</comment>
<dbReference type="RefSeq" id="WP_203991231.1">
    <property type="nucleotide sequence ID" value="NZ_BOOU01000073.1"/>
</dbReference>
<evidence type="ECO:0000259" key="2">
    <source>
        <dbReference type="Pfam" id="PF08327"/>
    </source>
</evidence>
<reference evidence="4" key="1">
    <citation type="submission" date="2021-01" db="EMBL/GenBank/DDBJ databases">
        <title>Whole genome shotgun sequence of Sphaerisporangium rufum NBRC 109079.</title>
        <authorList>
            <person name="Komaki H."/>
            <person name="Tamura T."/>
        </authorList>
    </citation>
    <scope>NUCLEOTIDE SEQUENCE</scope>
    <source>
        <strain evidence="4">NBRC 109079</strain>
    </source>
</reference>
<name>A0A919V7J9_9ACTN</name>
<feature type="domain" description="Activator of Hsp90 ATPase homologue 1/2-like C-terminal" evidence="2">
    <location>
        <begin position="16"/>
        <end position="144"/>
    </location>
</feature>
<dbReference type="GO" id="GO:0046872">
    <property type="term" value="F:metal ion binding"/>
    <property type="evidence" value="ECO:0007669"/>
    <property type="project" value="InterPro"/>
</dbReference>
<dbReference type="Gene3D" id="1.20.120.450">
    <property type="entry name" value="dinb family like domain"/>
    <property type="match status" value="1"/>
</dbReference>
<proteinExistence type="inferred from homology"/>
<dbReference type="CDD" id="cd07814">
    <property type="entry name" value="SRPBCC_CalC_Aha1-like"/>
    <property type="match status" value="1"/>
</dbReference>
<dbReference type="InterPro" id="IPR034660">
    <property type="entry name" value="DinB/YfiT-like"/>
</dbReference>
<dbReference type="SUPFAM" id="SSF109854">
    <property type="entry name" value="DinB/YfiT-like putative metalloenzymes"/>
    <property type="match status" value="1"/>
</dbReference>
<comment type="caution">
    <text evidence="4">The sequence shown here is derived from an EMBL/GenBank/DDBJ whole genome shotgun (WGS) entry which is preliminary data.</text>
</comment>
<protein>
    <recommendedName>
        <fullName evidence="6">TIGR03086 family protein</fullName>
    </recommendedName>
</protein>
<dbReference type="NCBIfam" id="TIGR03086">
    <property type="entry name" value="TIGR03086 family metal-binding protein"/>
    <property type="match status" value="1"/>
</dbReference>
<dbReference type="InterPro" id="IPR024344">
    <property type="entry name" value="MDMPI_metal-binding"/>
</dbReference>
<dbReference type="Gene3D" id="3.30.530.20">
    <property type="match status" value="1"/>
</dbReference>
<evidence type="ECO:0000313" key="4">
    <source>
        <dbReference type="EMBL" id="GII80460.1"/>
    </source>
</evidence>
<keyword evidence="5" id="KW-1185">Reference proteome</keyword>
<sequence>MTGDPDAIHADQFLPHPPAKVWRALTEPDLLARWLMPGDFRLEIGHRYTMRVPAMPGAGFSGVVEAEVLAFTVPEMLRVRWSDAGPAGDGMAWTITWTLRPEGRGTRLFLMQEGADPGHPLHARVRQIMDGGWRTRLLPALTRVLAGTPDPMKGSAMSDIADRYTRLSGDFLARIEATPADRWDRPSPCEGWTARDVVAHVVNGHRGIVAMARGTRPQPGHGVGLSGMGDAPEVHPDADLAAAFAECRANLLAVLADRDLAARPFPAPIGLVPLERAVDVVGALELLVHTWDLARAVGGDQTLDAEAVARTHEALLAHYDDLQATGAFLPRLDPPPGADAQAAFLAFTGRQA</sequence>
<gene>
    <name evidence="4" type="ORF">Sru01_54420</name>
</gene>
<dbReference type="EMBL" id="BOOU01000073">
    <property type="protein sequence ID" value="GII80460.1"/>
    <property type="molecule type" value="Genomic_DNA"/>
</dbReference>
<dbReference type="InterPro" id="IPR023393">
    <property type="entry name" value="START-like_dom_sf"/>
</dbReference>
<organism evidence="4 5">
    <name type="scientific">Sphaerisporangium rufum</name>
    <dbReference type="NCBI Taxonomy" id="1381558"/>
    <lineage>
        <taxon>Bacteria</taxon>
        <taxon>Bacillati</taxon>
        <taxon>Actinomycetota</taxon>
        <taxon>Actinomycetes</taxon>
        <taxon>Streptosporangiales</taxon>
        <taxon>Streptosporangiaceae</taxon>
        <taxon>Sphaerisporangium</taxon>
    </lineage>
</organism>
<dbReference type="InterPro" id="IPR013538">
    <property type="entry name" value="ASHA1/2-like_C"/>
</dbReference>
<dbReference type="InterPro" id="IPR017517">
    <property type="entry name" value="Maleyloyr_isom"/>
</dbReference>
<dbReference type="SUPFAM" id="SSF55961">
    <property type="entry name" value="Bet v1-like"/>
    <property type="match status" value="1"/>
</dbReference>
<dbReference type="Pfam" id="PF08327">
    <property type="entry name" value="AHSA1"/>
    <property type="match status" value="1"/>
</dbReference>
<dbReference type="NCBIfam" id="TIGR03083">
    <property type="entry name" value="maleylpyruvate isomerase family mycothiol-dependent enzyme"/>
    <property type="match status" value="1"/>
</dbReference>
<accession>A0A919V7J9</accession>
<evidence type="ECO:0000313" key="5">
    <source>
        <dbReference type="Proteomes" id="UP000655287"/>
    </source>
</evidence>
<feature type="domain" description="Mycothiol-dependent maleylpyruvate isomerase metal-binding" evidence="3">
    <location>
        <begin position="169"/>
        <end position="294"/>
    </location>
</feature>
<dbReference type="AlphaFoldDB" id="A0A919V7J9"/>
<dbReference type="InterPro" id="IPR017520">
    <property type="entry name" value="CHP03086"/>
</dbReference>
<evidence type="ECO:0000259" key="3">
    <source>
        <dbReference type="Pfam" id="PF11716"/>
    </source>
</evidence>